<gene>
    <name evidence="1" type="ORF">AOQ84DRAFT_223657</name>
</gene>
<reference evidence="1 2" key="1">
    <citation type="journal article" date="2016" name="Nat. Commun.">
        <title>Ectomycorrhizal ecology is imprinted in the genome of the dominant symbiotic fungus Cenococcum geophilum.</title>
        <authorList>
            <consortium name="DOE Joint Genome Institute"/>
            <person name="Peter M."/>
            <person name="Kohler A."/>
            <person name="Ohm R.A."/>
            <person name="Kuo A."/>
            <person name="Krutzmann J."/>
            <person name="Morin E."/>
            <person name="Arend M."/>
            <person name="Barry K.W."/>
            <person name="Binder M."/>
            <person name="Choi C."/>
            <person name="Clum A."/>
            <person name="Copeland A."/>
            <person name="Grisel N."/>
            <person name="Haridas S."/>
            <person name="Kipfer T."/>
            <person name="LaButti K."/>
            <person name="Lindquist E."/>
            <person name="Lipzen A."/>
            <person name="Maire R."/>
            <person name="Meier B."/>
            <person name="Mihaltcheva S."/>
            <person name="Molinier V."/>
            <person name="Murat C."/>
            <person name="Poggeler S."/>
            <person name="Quandt C.A."/>
            <person name="Sperisen C."/>
            <person name="Tritt A."/>
            <person name="Tisserant E."/>
            <person name="Crous P.W."/>
            <person name="Henrissat B."/>
            <person name="Nehls U."/>
            <person name="Egli S."/>
            <person name="Spatafora J.W."/>
            <person name="Grigoriev I.V."/>
            <person name="Martin F.M."/>
        </authorList>
    </citation>
    <scope>NUCLEOTIDE SEQUENCE [LARGE SCALE GENOMIC DNA]</scope>
    <source>
        <strain evidence="1 2">CBS 207.34</strain>
    </source>
</reference>
<proteinExistence type="predicted"/>
<protein>
    <submittedName>
        <fullName evidence="1">Uncharacterized protein</fullName>
    </submittedName>
</protein>
<keyword evidence="2" id="KW-1185">Reference proteome</keyword>
<dbReference type="Proteomes" id="UP000250140">
    <property type="component" value="Unassembled WGS sequence"/>
</dbReference>
<sequence length="193" mass="21273">MLKRESQPGSRQTLAELRALATRIVTSKARRRRAGPASRKAEAMLRMVVRGDERRREATRGGEHREVPSMRARKCGETVGGVCSAPQRTAARRSASQQSVYHMHRVPCLWPLAAAVLFKWSTGQKDGGSKVSVSDEASIELALSSPRSSRRQTRSDLGVRPHLDRLLQRRVESLLVRKGFSTAGPSVVPAPSK</sequence>
<accession>A0A8E2EYB9</accession>
<evidence type="ECO:0000313" key="2">
    <source>
        <dbReference type="Proteomes" id="UP000250140"/>
    </source>
</evidence>
<evidence type="ECO:0000313" key="1">
    <source>
        <dbReference type="EMBL" id="OCL06598.1"/>
    </source>
</evidence>
<dbReference type="EMBL" id="KV750025">
    <property type="protein sequence ID" value="OCL06598.1"/>
    <property type="molecule type" value="Genomic_DNA"/>
</dbReference>
<dbReference type="AlphaFoldDB" id="A0A8E2EYB9"/>
<organism evidence="1 2">
    <name type="scientific">Glonium stellatum</name>
    <dbReference type="NCBI Taxonomy" id="574774"/>
    <lineage>
        <taxon>Eukaryota</taxon>
        <taxon>Fungi</taxon>
        <taxon>Dikarya</taxon>
        <taxon>Ascomycota</taxon>
        <taxon>Pezizomycotina</taxon>
        <taxon>Dothideomycetes</taxon>
        <taxon>Pleosporomycetidae</taxon>
        <taxon>Gloniales</taxon>
        <taxon>Gloniaceae</taxon>
        <taxon>Glonium</taxon>
    </lineage>
</organism>
<name>A0A8E2EYB9_9PEZI</name>